<evidence type="ECO:0000256" key="8">
    <source>
        <dbReference type="HAMAP-Rule" id="MF_00101"/>
    </source>
</evidence>
<evidence type="ECO:0000256" key="3">
    <source>
        <dbReference type="ARBA" id="ARBA00022723"/>
    </source>
</evidence>
<comment type="subcellular location">
    <subcellularLocation>
        <location evidence="8">Cytoplasm</location>
    </subcellularLocation>
</comment>
<dbReference type="GO" id="GO:0006633">
    <property type="term" value="P:fatty acid biosynthetic process"/>
    <property type="evidence" value="ECO:0007669"/>
    <property type="project" value="UniProtKB-UniRule"/>
</dbReference>
<evidence type="ECO:0000256" key="1">
    <source>
        <dbReference type="ARBA" id="ARBA00022516"/>
    </source>
</evidence>
<keyword evidence="3 8" id="KW-0479">Metal-binding</keyword>
<dbReference type="EMBL" id="CP002360">
    <property type="protein sequence ID" value="AEE97759.1"/>
    <property type="molecule type" value="Genomic_DNA"/>
</dbReference>
<keyword evidence="8" id="KW-0963">Cytoplasm</keyword>
<proteinExistence type="inferred from homology"/>
<gene>
    <name evidence="8" type="primary">acpS</name>
    <name evidence="10" type="ordered locus">Mahau_2619</name>
</gene>
<dbReference type="GO" id="GO:0005737">
    <property type="term" value="C:cytoplasm"/>
    <property type="evidence" value="ECO:0007669"/>
    <property type="project" value="UniProtKB-SubCell"/>
</dbReference>
<dbReference type="NCBIfam" id="TIGR00516">
    <property type="entry name" value="acpS"/>
    <property type="match status" value="1"/>
</dbReference>
<dbReference type="InterPro" id="IPR002582">
    <property type="entry name" value="ACPS"/>
</dbReference>
<dbReference type="GO" id="GO:0008897">
    <property type="term" value="F:holo-[acyl-carrier-protein] synthase activity"/>
    <property type="evidence" value="ECO:0007669"/>
    <property type="project" value="UniProtKB-UniRule"/>
</dbReference>
<comment type="catalytic activity">
    <reaction evidence="8">
        <text>apo-[ACP] + CoA = holo-[ACP] + adenosine 3',5'-bisphosphate + H(+)</text>
        <dbReference type="Rhea" id="RHEA:12068"/>
        <dbReference type="Rhea" id="RHEA-COMP:9685"/>
        <dbReference type="Rhea" id="RHEA-COMP:9690"/>
        <dbReference type="ChEBI" id="CHEBI:15378"/>
        <dbReference type="ChEBI" id="CHEBI:29999"/>
        <dbReference type="ChEBI" id="CHEBI:57287"/>
        <dbReference type="ChEBI" id="CHEBI:58343"/>
        <dbReference type="ChEBI" id="CHEBI:64479"/>
        <dbReference type="EC" id="2.7.8.7"/>
    </reaction>
</comment>
<feature type="binding site" evidence="8">
    <location>
        <position position="9"/>
    </location>
    <ligand>
        <name>Mg(2+)</name>
        <dbReference type="ChEBI" id="CHEBI:18420"/>
    </ligand>
</feature>
<reference evidence="11" key="1">
    <citation type="submission" date="2010-11" db="EMBL/GenBank/DDBJ databases">
        <title>The complete genome of Mahella australiensis DSM 15567.</title>
        <authorList>
            <consortium name="US DOE Joint Genome Institute (JGI-PGF)"/>
            <person name="Lucas S."/>
            <person name="Copeland A."/>
            <person name="Lapidus A."/>
            <person name="Bruce D."/>
            <person name="Goodwin L."/>
            <person name="Pitluck S."/>
            <person name="Kyrpides N."/>
            <person name="Mavromatis K."/>
            <person name="Pagani I."/>
            <person name="Ivanova N."/>
            <person name="Teshima H."/>
            <person name="Brettin T."/>
            <person name="Detter J.C."/>
            <person name="Han C."/>
            <person name="Tapia R."/>
            <person name="Land M."/>
            <person name="Hauser L."/>
            <person name="Markowitz V."/>
            <person name="Cheng J.-F."/>
            <person name="Hugenholtz P."/>
            <person name="Woyke T."/>
            <person name="Wu D."/>
            <person name="Spring S."/>
            <person name="Pukall R."/>
            <person name="Steenblock K."/>
            <person name="Schneider S."/>
            <person name="Klenk H.-P."/>
            <person name="Eisen J.A."/>
        </authorList>
    </citation>
    <scope>NUCLEOTIDE SEQUENCE [LARGE SCALE GENOMIC DNA]</scope>
    <source>
        <strain evidence="11">DSM 15567 / CIP 107919 / 50-1 BON</strain>
    </source>
</reference>
<feature type="binding site" evidence="8">
    <location>
        <position position="58"/>
    </location>
    <ligand>
        <name>Mg(2+)</name>
        <dbReference type="ChEBI" id="CHEBI:18420"/>
    </ligand>
</feature>
<evidence type="ECO:0000256" key="4">
    <source>
        <dbReference type="ARBA" id="ARBA00022832"/>
    </source>
</evidence>
<comment type="function">
    <text evidence="8">Transfers the 4'-phosphopantetheine moiety from coenzyme A to a Ser of acyl-carrier-protein.</text>
</comment>
<name>F3ZYJ1_MAHA5</name>
<dbReference type="KEGG" id="mas:Mahau_2619"/>
<keyword evidence="11" id="KW-1185">Reference proteome</keyword>
<organism evidence="10 11">
    <name type="scientific">Mahella australiensis (strain DSM 15567 / CIP 107919 / 50-1 BON)</name>
    <dbReference type="NCBI Taxonomy" id="697281"/>
    <lineage>
        <taxon>Bacteria</taxon>
        <taxon>Bacillati</taxon>
        <taxon>Bacillota</taxon>
        <taxon>Clostridia</taxon>
        <taxon>Thermoanaerobacterales</taxon>
        <taxon>Thermoanaerobacterales Family IV. Incertae Sedis</taxon>
        <taxon>Mahella</taxon>
    </lineage>
</organism>
<dbReference type="eggNOG" id="COG0736">
    <property type="taxonomic scope" value="Bacteria"/>
</dbReference>
<evidence type="ECO:0000256" key="7">
    <source>
        <dbReference type="ARBA" id="ARBA00023160"/>
    </source>
</evidence>
<keyword evidence="4 8" id="KW-0276">Fatty acid metabolism</keyword>
<dbReference type="AlphaFoldDB" id="F3ZYJ1"/>
<keyword evidence="2 8" id="KW-0808">Transferase</keyword>
<dbReference type="Pfam" id="PF01648">
    <property type="entry name" value="ACPS"/>
    <property type="match status" value="1"/>
</dbReference>
<dbReference type="RefSeq" id="WP_013782182.1">
    <property type="nucleotide sequence ID" value="NC_015520.1"/>
</dbReference>
<dbReference type="Proteomes" id="UP000008457">
    <property type="component" value="Chromosome"/>
</dbReference>
<dbReference type="STRING" id="697281.Mahau_2619"/>
<evidence type="ECO:0000256" key="5">
    <source>
        <dbReference type="ARBA" id="ARBA00022842"/>
    </source>
</evidence>
<dbReference type="InterPro" id="IPR008278">
    <property type="entry name" value="4-PPantetheinyl_Trfase_dom"/>
</dbReference>
<dbReference type="NCBIfam" id="TIGR00556">
    <property type="entry name" value="pantethn_trn"/>
    <property type="match status" value="1"/>
</dbReference>
<comment type="cofactor">
    <cofactor evidence="8">
        <name>Mg(2+)</name>
        <dbReference type="ChEBI" id="CHEBI:18420"/>
    </cofactor>
</comment>
<feature type="domain" description="4'-phosphopantetheinyl transferase" evidence="9">
    <location>
        <begin position="5"/>
        <end position="120"/>
    </location>
</feature>
<keyword evidence="7 8" id="KW-0275">Fatty acid biosynthesis</keyword>
<evidence type="ECO:0000256" key="6">
    <source>
        <dbReference type="ARBA" id="ARBA00023098"/>
    </source>
</evidence>
<reference evidence="10 11" key="2">
    <citation type="journal article" date="2011" name="Stand. Genomic Sci.">
        <title>Complete genome sequence of Mahella australiensis type strain (50-1 BON).</title>
        <authorList>
            <person name="Sikorski J."/>
            <person name="Teshima H."/>
            <person name="Nolan M."/>
            <person name="Lucas S."/>
            <person name="Hammon N."/>
            <person name="Deshpande S."/>
            <person name="Cheng J.F."/>
            <person name="Pitluck S."/>
            <person name="Liolios K."/>
            <person name="Pagani I."/>
            <person name="Ivanova N."/>
            <person name="Huntemann M."/>
            <person name="Mavromatis K."/>
            <person name="Ovchinikova G."/>
            <person name="Pati A."/>
            <person name="Tapia R."/>
            <person name="Han C."/>
            <person name="Goodwin L."/>
            <person name="Chen A."/>
            <person name="Palaniappan K."/>
            <person name="Land M."/>
            <person name="Hauser L."/>
            <person name="Ngatchou-Djao O.D."/>
            <person name="Rohde M."/>
            <person name="Pukall R."/>
            <person name="Spring S."/>
            <person name="Abt B."/>
            <person name="Goker M."/>
            <person name="Detter J.C."/>
            <person name="Woyke T."/>
            <person name="Bristow J."/>
            <person name="Markowitz V."/>
            <person name="Hugenholtz P."/>
            <person name="Eisen J.A."/>
            <person name="Kyrpides N.C."/>
            <person name="Klenk H.P."/>
            <person name="Lapidus A."/>
        </authorList>
    </citation>
    <scope>NUCLEOTIDE SEQUENCE [LARGE SCALE GENOMIC DNA]</scope>
    <source>
        <strain evidence="11">DSM 15567 / CIP 107919 / 50-1 BON</strain>
    </source>
</reference>
<dbReference type="EC" id="2.7.8.7" evidence="8"/>
<keyword evidence="6 8" id="KW-0443">Lipid metabolism</keyword>
<sequence>MMIKGIGIDIVSVSRMEDAISRSGQPFLDRIFTHKEQEYCNMAKSPFERYAARFAAKEAFFKALGTGLRYGVSWTDVEVILNDIGKPSLLAYNAALLRMQECGAERVWVSMSHDGDYAIAQVVLE</sequence>
<protein>
    <recommendedName>
        <fullName evidence="8">Holo-[acyl-carrier-protein] synthase</fullName>
        <shortName evidence="8">Holo-ACP synthase</shortName>
        <ecNumber evidence="8">2.7.8.7</ecNumber>
    </recommendedName>
    <alternativeName>
        <fullName evidence="8">4'-phosphopantetheinyl transferase AcpS</fullName>
    </alternativeName>
</protein>
<dbReference type="HOGENOM" id="CLU_089696_0_2_9"/>
<accession>F3ZYJ1</accession>
<evidence type="ECO:0000259" key="9">
    <source>
        <dbReference type="Pfam" id="PF01648"/>
    </source>
</evidence>
<evidence type="ECO:0000313" key="10">
    <source>
        <dbReference type="EMBL" id="AEE97759.1"/>
    </source>
</evidence>
<dbReference type="InterPro" id="IPR037143">
    <property type="entry name" value="4-PPantetheinyl_Trfase_dom_sf"/>
</dbReference>
<comment type="similarity">
    <text evidence="8">Belongs to the P-Pant transferase superfamily. AcpS family.</text>
</comment>
<evidence type="ECO:0000313" key="11">
    <source>
        <dbReference type="Proteomes" id="UP000008457"/>
    </source>
</evidence>
<keyword evidence="5 8" id="KW-0460">Magnesium</keyword>
<dbReference type="SUPFAM" id="SSF56214">
    <property type="entry name" value="4'-phosphopantetheinyl transferase"/>
    <property type="match status" value="1"/>
</dbReference>
<dbReference type="Gene3D" id="3.90.470.20">
    <property type="entry name" value="4'-phosphopantetheinyl transferase domain"/>
    <property type="match status" value="1"/>
</dbReference>
<evidence type="ECO:0000256" key="2">
    <source>
        <dbReference type="ARBA" id="ARBA00022679"/>
    </source>
</evidence>
<dbReference type="GO" id="GO:0000287">
    <property type="term" value="F:magnesium ion binding"/>
    <property type="evidence" value="ECO:0007669"/>
    <property type="project" value="UniProtKB-UniRule"/>
</dbReference>
<dbReference type="InterPro" id="IPR004568">
    <property type="entry name" value="Ppantetheine-prot_Trfase_dom"/>
</dbReference>
<keyword evidence="1 8" id="KW-0444">Lipid biosynthesis</keyword>
<dbReference type="HAMAP" id="MF_00101">
    <property type="entry name" value="AcpS"/>
    <property type="match status" value="1"/>
</dbReference>